<keyword evidence="17" id="KW-0121">Carboxypeptidase</keyword>
<evidence type="ECO:0000256" key="7">
    <source>
        <dbReference type="ARBA" id="ARBA00022723"/>
    </source>
</evidence>
<dbReference type="SUPFAM" id="SSF54897">
    <property type="entry name" value="Protease propeptides/inhibitors"/>
    <property type="match status" value="1"/>
</dbReference>
<reference evidence="17" key="1">
    <citation type="journal article" date="2023" name="Mol. Phylogenet. Evol.">
        <title>Genome-scale phylogeny and comparative genomics of the fungal order Sordariales.</title>
        <authorList>
            <person name="Hensen N."/>
            <person name="Bonometti L."/>
            <person name="Westerberg I."/>
            <person name="Brannstrom I.O."/>
            <person name="Guillou S."/>
            <person name="Cros-Aarteil S."/>
            <person name="Calhoun S."/>
            <person name="Haridas S."/>
            <person name="Kuo A."/>
            <person name="Mondo S."/>
            <person name="Pangilinan J."/>
            <person name="Riley R."/>
            <person name="LaButti K."/>
            <person name="Andreopoulos B."/>
            <person name="Lipzen A."/>
            <person name="Chen C."/>
            <person name="Yan M."/>
            <person name="Daum C."/>
            <person name="Ng V."/>
            <person name="Clum A."/>
            <person name="Steindorff A."/>
            <person name="Ohm R.A."/>
            <person name="Martin F."/>
            <person name="Silar P."/>
            <person name="Natvig D.O."/>
            <person name="Lalanne C."/>
            <person name="Gautier V."/>
            <person name="Ament-Velasquez S.L."/>
            <person name="Kruys A."/>
            <person name="Hutchinson M.I."/>
            <person name="Powell A.J."/>
            <person name="Barry K."/>
            <person name="Miller A.N."/>
            <person name="Grigoriev I.V."/>
            <person name="Debuchy R."/>
            <person name="Gladieux P."/>
            <person name="Hiltunen Thoren M."/>
            <person name="Johannesson H."/>
        </authorList>
    </citation>
    <scope>NUCLEOTIDE SEQUENCE</scope>
    <source>
        <strain evidence="17">CBS 103.79</strain>
    </source>
</reference>
<evidence type="ECO:0000256" key="14">
    <source>
        <dbReference type="PROSITE-ProRule" id="PRU01379"/>
    </source>
</evidence>
<feature type="chain" id="PRO_5042885981" evidence="15">
    <location>
        <begin position="21"/>
        <end position="425"/>
    </location>
</feature>
<evidence type="ECO:0000256" key="6">
    <source>
        <dbReference type="ARBA" id="ARBA00022670"/>
    </source>
</evidence>
<evidence type="ECO:0000256" key="5">
    <source>
        <dbReference type="ARBA" id="ARBA00022525"/>
    </source>
</evidence>
<comment type="cofactor">
    <cofactor evidence="1">
        <name>Zn(2+)</name>
        <dbReference type="ChEBI" id="CHEBI:29105"/>
    </cofactor>
</comment>
<evidence type="ECO:0000256" key="9">
    <source>
        <dbReference type="ARBA" id="ARBA00022801"/>
    </source>
</evidence>
<reference evidence="17" key="2">
    <citation type="submission" date="2023-05" db="EMBL/GenBank/DDBJ databases">
        <authorList>
            <consortium name="Lawrence Berkeley National Laboratory"/>
            <person name="Steindorff A."/>
            <person name="Hensen N."/>
            <person name="Bonometti L."/>
            <person name="Westerberg I."/>
            <person name="Brannstrom I.O."/>
            <person name="Guillou S."/>
            <person name="Cros-Aarteil S."/>
            <person name="Calhoun S."/>
            <person name="Haridas S."/>
            <person name="Kuo A."/>
            <person name="Mondo S."/>
            <person name="Pangilinan J."/>
            <person name="Riley R."/>
            <person name="Labutti K."/>
            <person name="Andreopoulos B."/>
            <person name="Lipzen A."/>
            <person name="Chen C."/>
            <person name="Yanf M."/>
            <person name="Daum C."/>
            <person name="Ng V."/>
            <person name="Clum A."/>
            <person name="Ohm R."/>
            <person name="Martin F."/>
            <person name="Silar P."/>
            <person name="Natvig D."/>
            <person name="Lalanne C."/>
            <person name="Gautier V."/>
            <person name="Ament-Velasquez S.L."/>
            <person name="Kruys A."/>
            <person name="Hutchinson M.I."/>
            <person name="Powell A.J."/>
            <person name="Barry K."/>
            <person name="Miller A.N."/>
            <person name="Grigoriev I.V."/>
            <person name="Debuchy R."/>
            <person name="Gladieux P."/>
            <person name="Thoren M.H."/>
            <person name="Johannesson H."/>
        </authorList>
    </citation>
    <scope>NUCLEOTIDE SEQUENCE</scope>
    <source>
        <strain evidence="17">CBS 103.79</strain>
    </source>
</reference>
<evidence type="ECO:0000256" key="15">
    <source>
        <dbReference type="SAM" id="SignalP"/>
    </source>
</evidence>
<evidence type="ECO:0000256" key="12">
    <source>
        <dbReference type="ARBA" id="ARBA00023049"/>
    </source>
</evidence>
<keyword evidence="8 15" id="KW-0732">Signal</keyword>
<evidence type="ECO:0000256" key="4">
    <source>
        <dbReference type="ARBA" id="ARBA00005988"/>
    </source>
</evidence>
<evidence type="ECO:0000256" key="13">
    <source>
        <dbReference type="ARBA" id="ARBA00023145"/>
    </source>
</evidence>
<dbReference type="GO" id="GO:0004181">
    <property type="term" value="F:metallocarboxypeptidase activity"/>
    <property type="evidence" value="ECO:0007669"/>
    <property type="project" value="InterPro"/>
</dbReference>
<dbReference type="GO" id="GO:0008270">
    <property type="term" value="F:zinc ion binding"/>
    <property type="evidence" value="ECO:0007669"/>
    <property type="project" value="InterPro"/>
</dbReference>
<comment type="subcellular location">
    <subcellularLocation>
        <location evidence="3">Secreted</location>
    </subcellularLocation>
</comment>
<gene>
    <name evidence="17" type="ORF">C8A05DRAFT_38759</name>
</gene>
<keyword evidence="12" id="KW-0482">Metalloprotease</keyword>
<dbReference type="AlphaFoldDB" id="A0AAN6MCQ7"/>
<keyword evidence="11" id="KW-0843">Virulence</keyword>
<feature type="active site" description="Proton donor/acceptor" evidence="14">
    <location>
        <position position="389"/>
    </location>
</feature>
<comment type="caution">
    <text evidence="17">The sequence shown here is derived from an EMBL/GenBank/DDBJ whole genome shotgun (WGS) entry which is preliminary data.</text>
</comment>
<dbReference type="Gene3D" id="3.40.630.10">
    <property type="entry name" value="Zn peptidases"/>
    <property type="match status" value="1"/>
</dbReference>
<keyword evidence="18" id="KW-1185">Reference proteome</keyword>
<keyword evidence="5" id="KW-0964">Secreted</keyword>
<dbReference type="GO" id="GO:0006508">
    <property type="term" value="P:proteolysis"/>
    <property type="evidence" value="ECO:0007669"/>
    <property type="project" value="UniProtKB-KW"/>
</dbReference>
<evidence type="ECO:0000259" key="16">
    <source>
        <dbReference type="PROSITE" id="PS52035"/>
    </source>
</evidence>
<sequence length="425" mass="46878">MKFTAAAALLVAPLAVLASAVPKVERKITYDGYKAYRIATHNNAKSVTDKLAPLAVVPFNQNTRDHVDVVIPPSEIAAFEALGFEAEVLHEDLGADIREEANSFAPYQEISAQAIPSDTWFDAYHAYADHITFFNDLQAAFPTYSEILNIGASVQGRQLFGIHIWGSGGKGSKPAIYFHGTVHAREWISSKVVEYLAYNFLTQYNDTAVKAIRDNYDIYILPFVNPDGFVYTQTSNRLWRKNRQTRSSSSCVGTDINRNWPYKWELSGGASTDPCDETYKGLAAGDTPENRALVSFTQSLSASKGIKLYIDWHSYGQYILIPYGYDCSKRATNHAKQLSLAQSTASKIAQSYGTKFTYGPSCSTLYATTGDSVDYMQDVAKAEYSWTIELRPTGSGGGGFVLPASQIRPSGVEQWEGIKYLLASV</sequence>
<dbReference type="FunFam" id="3.40.630.10:FF:000165">
    <property type="entry name" value="Glucan 1,4-alpha-glucosidase, putative"/>
    <property type="match status" value="1"/>
</dbReference>
<keyword evidence="6" id="KW-0645">Protease</keyword>
<evidence type="ECO:0000313" key="17">
    <source>
        <dbReference type="EMBL" id="KAK3897671.1"/>
    </source>
</evidence>
<dbReference type="InterPro" id="IPR000834">
    <property type="entry name" value="Peptidase_M14"/>
</dbReference>
<dbReference type="SMART" id="SM00631">
    <property type="entry name" value="Zn_pept"/>
    <property type="match status" value="1"/>
</dbReference>
<organism evidence="17 18">
    <name type="scientific">Staphylotrichum tortipilum</name>
    <dbReference type="NCBI Taxonomy" id="2831512"/>
    <lineage>
        <taxon>Eukaryota</taxon>
        <taxon>Fungi</taxon>
        <taxon>Dikarya</taxon>
        <taxon>Ascomycota</taxon>
        <taxon>Pezizomycotina</taxon>
        <taxon>Sordariomycetes</taxon>
        <taxon>Sordariomycetidae</taxon>
        <taxon>Sordariales</taxon>
        <taxon>Chaetomiaceae</taxon>
        <taxon>Staphylotrichum</taxon>
    </lineage>
</organism>
<dbReference type="Pfam" id="PF00246">
    <property type="entry name" value="Peptidase_M14"/>
    <property type="match status" value="1"/>
</dbReference>
<evidence type="ECO:0000313" key="18">
    <source>
        <dbReference type="Proteomes" id="UP001303889"/>
    </source>
</evidence>
<protein>
    <submittedName>
        <fullName evidence="17">Carboxypeptidase</fullName>
    </submittedName>
</protein>
<comment type="similarity">
    <text evidence="4 14">Belongs to the peptidase M14 family.</text>
</comment>
<evidence type="ECO:0000256" key="8">
    <source>
        <dbReference type="ARBA" id="ARBA00022729"/>
    </source>
</evidence>
<evidence type="ECO:0000256" key="2">
    <source>
        <dbReference type="ARBA" id="ARBA00003091"/>
    </source>
</evidence>
<dbReference type="Proteomes" id="UP001303889">
    <property type="component" value="Unassembled WGS sequence"/>
</dbReference>
<dbReference type="InterPro" id="IPR057246">
    <property type="entry name" value="CARBOXYPEPT_ZN_1"/>
</dbReference>
<dbReference type="PANTHER" id="PTHR11705">
    <property type="entry name" value="PROTEASE FAMILY M14 CARBOXYPEPTIDASE A,B"/>
    <property type="match status" value="1"/>
</dbReference>
<feature type="signal peptide" evidence="15">
    <location>
        <begin position="1"/>
        <end position="20"/>
    </location>
</feature>
<feature type="domain" description="Peptidase M14" evidence="16">
    <location>
        <begin position="123"/>
        <end position="425"/>
    </location>
</feature>
<keyword evidence="13" id="KW-0865">Zymogen</keyword>
<keyword evidence="7" id="KW-0479">Metal-binding</keyword>
<dbReference type="PROSITE" id="PS00132">
    <property type="entry name" value="CARBOXYPEPT_ZN_1"/>
    <property type="match status" value="1"/>
</dbReference>
<keyword evidence="9" id="KW-0378">Hydrolase</keyword>
<evidence type="ECO:0000256" key="3">
    <source>
        <dbReference type="ARBA" id="ARBA00004613"/>
    </source>
</evidence>
<name>A0AAN6MCQ7_9PEZI</name>
<dbReference type="CDD" id="cd03860">
    <property type="entry name" value="M14_CP_A-B_like"/>
    <property type="match status" value="1"/>
</dbReference>
<keyword evidence="10" id="KW-0862">Zinc</keyword>
<dbReference type="SUPFAM" id="SSF53187">
    <property type="entry name" value="Zn-dependent exopeptidases"/>
    <property type="match status" value="1"/>
</dbReference>
<evidence type="ECO:0000256" key="1">
    <source>
        <dbReference type="ARBA" id="ARBA00001947"/>
    </source>
</evidence>
<evidence type="ECO:0000256" key="11">
    <source>
        <dbReference type="ARBA" id="ARBA00023026"/>
    </source>
</evidence>
<accession>A0AAN6MCQ7</accession>
<dbReference type="PANTHER" id="PTHR11705:SF143">
    <property type="entry name" value="SLL0236 PROTEIN"/>
    <property type="match status" value="1"/>
</dbReference>
<proteinExistence type="inferred from homology"/>
<dbReference type="PRINTS" id="PR00765">
    <property type="entry name" value="CRBOXYPTASEA"/>
</dbReference>
<evidence type="ECO:0000256" key="10">
    <source>
        <dbReference type="ARBA" id="ARBA00022833"/>
    </source>
</evidence>
<dbReference type="EMBL" id="MU856097">
    <property type="protein sequence ID" value="KAK3897671.1"/>
    <property type="molecule type" value="Genomic_DNA"/>
</dbReference>
<dbReference type="GO" id="GO:0005576">
    <property type="term" value="C:extracellular region"/>
    <property type="evidence" value="ECO:0007669"/>
    <property type="project" value="UniProtKB-SubCell"/>
</dbReference>
<dbReference type="PROSITE" id="PS52035">
    <property type="entry name" value="PEPTIDASE_M14"/>
    <property type="match status" value="1"/>
</dbReference>
<comment type="function">
    <text evidence="2">Extracellular metalloprotease that contributes to pathogenicity.</text>
</comment>